<gene>
    <name evidence="1" type="ORF">DW099_04425</name>
</gene>
<reference evidence="1 2" key="1">
    <citation type="submission" date="2018-08" db="EMBL/GenBank/DDBJ databases">
        <title>A genome reference for cultivated species of the human gut microbiota.</title>
        <authorList>
            <person name="Zou Y."/>
            <person name="Xue W."/>
            <person name="Luo G."/>
        </authorList>
    </citation>
    <scope>NUCLEOTIDE SEQUENCE [LARGE SCALE GENOMIC DNA]</scope>
    <source>
        <strain evidence="1 2">AM07-24</strain>
    </source>
</reference>
<name>A0A415E891_9FIRM</name>
<comment type="caution">
    <text evidence="1">The sequence shown here is derived from an EMBL/GenBank/DDBJ whole genome shotgun (WGS) entry which is preliminary data.</text>
</comment>
<keyword evidence="2" id="KW-1185">Reference proteome</keyword>
<accession>A0A415E891</accession>
<sequence>MNNMGLYKKTFSRLHASGSLDLEVMEMKKRGTGFRCRRSLLVFTAIMTVMLAMSAIAYAAAGDKIVERVKVWLGSESVDLKEGEISQNEDGDFVIKIKIDDKTYKAD</sequence>
<proteinExistence type="predicted"/>
<protein>
    <submittedName>
        <fullName evidence="1">Uncharacterized protein</fullName>
    </submittedName>
</protein>
<dbReference type="STRING" id="1776384.GCA_900086585_03173"/>
<dbReference type="EMBL" id="QRMS01000001">
    <property type="protein sequence ID" value="RHJ89815.1"/>
    <property type="molecule type" value="Genomic_DNA"/>
</dbReference>
<dbReference type="Proteomes" id="UP000284841">
    <property type="component" value="Unassembled WGS sequence"/>
</dbReference>
<evidence type="ECO:0000313" key="1">
    <source>
        <dbReference type="EMBL" id="RHJ89815.1"/>
    </source>
</evidence>
<dbReference type="GeneID" id="83005482"/>
<dbReference type="RefSeq" id="WP_067540712.1">
    <property type="nucleotide sequence ID" value="NZ_AP025567.1"/>
</dbReference>
<evidence type="ECO:0000313" key="2">
    <source>
        <dbReference type="Proteomes" id="UP000284841"/>
    </source>
</evidence>
<dbReference type="AlphaFoldDB" id="A0A415E891"/>
<organism evidence="1 2">
    <name type="scientific">Emergencia timonensis</name>
    <dbReference type="NCBI Taxonomy" id="1776384"/>
    <lineage>
        <taxon>Bacteria</taxon>
        <taxon>Bacillati</taxon>
        <taxon>Bacillota</taxon>
        <taxon>Clostridia</taxon>
        <taxon>Peptostreptococcales</taxon>
        <taxon>Anaerovoracaceae</taxon>
        <taxon>Emergencia</taxon>
    </lineage>
</organism>